<protein>
    <submittedName>
        <fullName evidence="6">4-hydroxybenzoate polyprenyltransferase</fullName>
    </submittedName>
</protein>
<evidence type="ECO:0000256" key="5">
    <source>
        <dbReference type="SAM" id="Phobius"/>
    </source>
</evidence>
<keyword evidence="6" id="KW-0808">Transferase</keyword>
<feature type="transmembrane region" description="Helical" evidence="5">
    <location>
        <begin position="92"/>
        <end position="110"/>
    </location>
</feature>
<accession>A0A1V8ZYC8</accession>
<evidence type="ECO:0000256" key="4">
    <source>
        <dbReference type="ARBA" id="ARBA00023136"/>
    </source>
</evidence>
<dbReference type="AlphaFoldDB" id="A0A1V8ZYC8"/>
<keyword evidence="4 5" id="KW-0472">Membrane</keyword>
<comment type="subcellular location">
    <subcellularLocation>
        <location evidence="1">Membrane</location>
        <topology evidence="1">Multi-pass membrane protein</topology>
    </subcellularLocation>
</comment>
<proteinExistence type="predicted"/>
<dbReference type="RefSeq" id="WP_081194107.1">
    <property type="nucleotide sequence ID" value="NZ_MWIH01000008.1"/>
</dbReference>
<dbReference type="GO" id="GO:0016765">
    <property type="term" value="F:transferase activity, transferring alkyl or aryl (other than methyl) groups"/>
    <property type="evidence" value="ECO:0007669"/>
    <property type="project" value="InterPro"/>
</dbReference>
<feature type="transmembrane region" description="Helical" evidence="5">
    <location>
        <begin position="174"/>
        <end position="196"/>
    </location>
</feature>
<dbReference type="Proteomes" id="UP000192591">
    <property type="component" value="Unassembled WGS sequence"/>
</dbReference>
<dbReference type="EMBL" id="MWIH01000008">
    <property type="protein sequence ID" value="OQO89882.1"/>
    <property type="molecule type" value="Genomic_DNA"/>
</dbReference>
<reference evidence="6 7" key="1">
    <citation type="submission" date="2017-02" db="EMBL/GenBank/DDBJ databases">
        <title>Draft genome of Saccharomonospora sp. 154.</title>
        <authorList>
            <person name="Alonso-Carmona G.S."/>
            <person name="De La Haba R."/>
            <person name="Vera-Gargallo B."/>
            <person name="Sandoval-Trujillo A.H."/>
            <person name="Ramirez-Duran N."/>
            <person name="Ventosa A."/>
        </authorList>
    </citation>
    <scope>NUCLEOTIDE SEQUENCE [LARGE SCALE GENOMIC DNA]</scope>
    <source>
        <strain evidence="6 7">LRS4.154</strain>
    </source>
</reference>
<sequence>MPGLTARDLAAVHRLEFPFWLNTLCQALFGACFAVTAPAGMLAVGPVLVVVANVVLMEAGLVLNSVADLDSDARHAERGTLASATRRLGRRAGLRLATAEFALGFALAVAASVHTGHWLCAVAAAGTVAAHVLYNVEPVRLKTRGLPGAAVFAAGVVALPCLTAHAAVSPTVGTAPALVYAGLTLLAAGRVVWWSVPDRAADAAAGQRTTSVRHGAVRALGLALPVLVAGLTCLTWGLWWYGGPAGPVVALVGAGGHLVFVATVVLLARRLAAGERARSTVLRRSVMPVVLAADVAIVAVALAAG</sequence>
<feature type="transmembrane region" description="Helical" evidence="5">
    <location>
        <begin position="146"/>
        <end position="168"/>
    </location>
</feature>
<evidence type="ECO:0000256" key="2">
    <source>
        <dbReference type="ARBA" id="ARBA00022692"/>
    </source>
</evidence>
<dbReference type="Gene3D" id="1.10.357.140">
    <property type="entry name" value="UbiA prenyltransferase"/>
    <property type="match status" value="1"/>
</dbReference>
<dbReference type="STRING" id="1962155.B1813_18730"/>
<feature type="transmembrane region" description="Helical" evidence="5">
    <location>
        <begin position="116"/>
        <end position="134"/>
    </location>
</feature>
<evidence type="ECO:0000256" key="3">
    <source>
        <dbReference type="ARBA" id="ARBA00022989"/>
    </source>
</evidence>
<dbReference type="InterPro" id="IPR044878">
    <property type="entry name" value="UbiA_sf"/>
</dbReference>
<feature type="transmembrane region" description="Helical" evidence="5">
    <location>
        <begin position="281"/>
        <end position="304"/>
    </location>
</feature>
<feature type="transmembrane region" description="Helical" evidence="5">
    <location>
        <begin position="27"/>
        <end position="56"/>
    </location>
</feature>
<keyword evidence="2 5" id="KW-0812">Transmembrane</keyword>
<keyword evidence="7" id="KW-1185">Reference proteome</keyword>
<name>A0A1V8ZYC8_SACPI</name>
<evidence type="ECO:0000313" key="7">
    <source>
        <dbReference type="Proteomes" id="UP000192591"/>
    </source>
</evidence>
<evidence type="ECO:0000256" key="1">
    <source>
        <dbReference type="ARBA" id="ARBA00004141"/>
    </source>
</evidence>
<dbReference type="PROSITE" id="PS51257">
    <property type="entry name" value="PROKAR_LIPOPROTEIN"/>
    <property type="match status" value="1"/>
</dbReference>
<evidence type="ECO:0000313" key="6">
    <source>
        <dbReference type="EMBL" id="OQO89882.1"/>
    </source>
</evidence>
<feature type="transmembrane region" description="Helical" evidence="5">
    <location>
        <begin position="217"/>
        <end position="242"/>
    </location>
</feature>
<dbReference type="InterPro" id="IPR000537">
    <property type="entry name" value="UbiA_prenyltransferase"/>
</dbReference>
<dbReference type="GO" id="GO:0016020">
    <property type="term" value="C:membrane"/>
    <property type="evidence" value="ECO:0007669"/>
    <property type="project" value="UniProtKB-SubCell"/>
</dbReference>
<organism evidence="6 7">
    <name type="scientific">Saccharomonospora piscinae</name>
    <dbReference type="NCBI Taxonomy" id="687388"/>
    <lineage>
        <taxon>Bacteria</taxon>
        <taxon>Bacillati</taxon>
        <taxon>Actinomycetota</taxon>
        <taxon>Actinomycetes</taxon>
        <taxon>Pseudonocardiales</taxon>
        <taxon>Pseudonocardiaceae</taxon>
        <taxon>Saccharomonospora</taxon>
    </lineage>
</organism>
<gene>
    <name evidence="6" type="ORF">B1813_18730</name>
</gene>
<dbReference type="Pfam" id="PF01040">
    <property type="entry name" value="UbiA"/>
    <property type="match status" value="1"/>
</dbReference>
<keyword evidence="3 5" id="KW-1133">Transmembrane helix</keyword>
<feature type="transmembrane region" description="Helical" evidence="5">
    <location>
        <begin position="248"/>
        <end position="269"/>
    </location>
</feature>
<comment type="caution">
    <text evidence="6">The sequence shown here is derived from an EMBL/GenBank/DDBJ whole genome shotgun (WGS) entry which is preliminary data.</text>
</comment>